<dbReference type="InterPro" id="IPR037512">
    <property type="entry name" value="PGPase_prok"/>
</dbReference>
<evidence type="ECO:0000313" key="10">
    <source>
        <dbReference type="EMBL" id="WGZ92103.1"/>
    </source>
</evidence>
<dbReference type="KEGG" id="tdu:QJT80_06375"/>
<evidence type="ECO:0000256" key="8">
    <source>
        <dbReference type="ARBA" id="ARBA00022842"/>
    </source>
</evidence>
<dbReference type="PANTHER" id="PTHR43434:SF23">
    <property type="entry name" value="PHOSPHOGLYCOLATE PHOSPHATASE"/>
    <property type="match status" value="1"/>
</dbReference>
<dbReference type="GO" id="GO:0046872">
    <property type="term" value="F:metal ion binding"/>
    <property type="evidence" value="ECO:0007669"/>
    <property type="project" value="UniProtKB-KW"/>
</dbReference>
<dbReference type="EC" id="3.1.3.18" evidence="5"/>
<name>A0AA95KLT6_9GAMM</name>
<dbReference type="NCBIfam" id="TIGR01449">
    <property type="entry name" value="PGP_bact"/>
    <property type="match status" value="1"/>
</dbReference>
<dbReference type="GO" id="GO:0008967">
    <property type="term" value="F:phosphoglycolate phosphatase activity"/>
    <property type="evidence" value="ECO:0007669"/>
    <property type="project" value="UniProtKB-EC"/>
</dbReference>
<dbReference type="InterPro" id="IPR023214">
    <property type="entry name" value="HAD_sf"/>
</dbReference>
<dbReference type="Gene3D" id="3.40.50.1000">
    <property type="entry name" value="HAD superfamily/HAD-like"/>
    <property type="match status" value="1"/>
</dbReference>
<reference evidence="10" key="1">
    <citation type="journal article" date="2023" name="Int. J. Mol. Sci.">
        <title>Metagenomics Revealed a New Genus 'Candidatus Thiocaldithrix dubininis' gen. nov., sp. nov. and a New Species 'Candidatus Thiothrix putei' sp. nov. in the Family Thiotrichaceae, Some Members of Which Have Traits of Both Na+- and H+-Motive Energetics.</title>
        <authorList>
            <person name="Ravin N.V."/>
            <person name="Muntyan M.S."/>
            <person name="Smolyakov D.D."/>
            <person name="Rudenko T.S."/>
            <person name="Beletsky A.V."/>
            <person name="Mardanov A.V."/>
            <person name="Grabovich M.Y."/>
        </authorList>
    </citation>
    <scope>NUCLEOTIDE SEQUENCE</scope>
    <source>
        <strain evidence="10">GKL-01</strain>
    </source>
</reference>
<dbReference type="InterPro" id="IPR041492">
    <property type="entry name" value="HAD_2"/>
</dbReference>
<dbReference type="InterPro" id="IPR006439">
    <property type="entry name" value="HAD-SF_hydro_IA"/>
</dbReference>
<dbReference type="InterPro" id="IPR050155">
    <property type="entry name" value="HAD-like_hydrolase_sf"/>
</dbReference>
<evidence type="ECO:0000256" key="1">
    <source>
        <dbReference type="ARBA" id="ARBA00000830"/>
    </source>
</evidence>
<comment type="similarity">
    <text evidence="4">Belongs to the HAD-like hydrolase superfamily. CbbY/CbbZ/Gph/YieH family.</text>
</comment>
<organism evidence="10">
    <name type="scientific">Candidatus Thiocaldithrix dubininis</name>
    <dbReference type="NCBI Taxonomy" id="3080823"/>
    <lineage>
        <taxon>Bacteria</taxon>
        <taxon>Pseudomonadati</taxon>
        <taxon>Pseudomonadota</taxon>
        <taxon>Gammaproteobacteria</taxon>
        <taxon>Thiotrichales</taxon>
        <taxon>Thiotrichaceae</taxon>
        <taxon>Candidatus Thiocaldithrix</taxon>
    </lineage>
</organism>
<evidence type="ECO:0000256" key="7">
    <source>
        <dbReference type="ARBA" id="ARBA00022801"/>
    </source>
</evidence>
<evidence type="ECO:0000256" key="3">
    <source>
        <dbReference type="ARBA" id="ARBA00004818"/>
    </source>
</evidence>
<keyword evidence="8" id="KW-0460">Magnesium</keyword>
<gene>
    <name evidence="10" type="primary">gph</name>
    <name evidence="10" type="ORF">QJT80_06375</name>
</gene>
<evidence type="ECO:0000256" key="9">
    <source>
        <dbReference type="ARBA" id="ARBA00023277"/>
    </source>
</evidence>
<evidence type="ECO:0000256" key="6">
    <source>
        <dbReference type="ARBA" id="ARBA00022723"/>
    </source>
</evidence>
<dbReference type="AlphaFoldDB" id="A0AA95KLT6"/>
<dbReference type="PANTHER" id="PTHR43434">
    <property type="entry name" value="PHOSPHOGLYCOLATE PHOSPHATASE"/>
    <property type="match status" value="1"/>
</dbReference>
<keyword evidence="6" id="KW-0479">Metal-binding</keyword>
<dbReference type="FunFam" id="3.40.50.1000:FF:000022">
    <property type="entry name" value="Phosphoglycolate phosphatase"/>
    <property type="match status" value="1"/>
</dbReference>
<evidence type="ECO:0000256" key="4">
    <source>
        <dbReference type="ARBA" id="ARBA00006171"/>
    </source>
</evidence>
<dbReference type="NCBIfam" id="TIGR01549">
    <property type="entry name" value="HAD-SF-IA-v1"/>
    <property type="match status" value="1"/>
</dbReference>
<keyword evidence="7 10" id="KW-0378">Hydrolase</keyword>
<dbReference type="SUPFAM" id="SSF56784">
    <property type="entry name" value="HAD-like"/>
    <property type="match status" value="1"/>
</dbReference>
<dbReference type="Pfam" id="PF13419">
    <property type="entry name" value="HAD_2"/>
    <property type="match status" value="1"/>
</dbReference>
<dbReference type="SFLD" id="SFLDG01135">
    <property type="entry name" value="C1.5.6:_HAD__Beta-PGM__Phospha"/>
    <property type="match status" value="1"/>
</dbReference>
<protein>
    <recommendedName>
        <fullName evidence="5">phosphoglycolate phosphatase</fullName>
        <ecNumber evidence="5">3.1.3.18</ecNumber>
    </recommendedName>
</protein>
<accession>A0AA95KLT6</accession>
<dbReference type="GO" id="GO:0005975">
    <property type="term" value="P:carbohydrate metabolic process"/>
    <property type="evidence" value="ECO:0007669"/>
    <property type="project" value="InterPro"/>
</dbReference>
<reference evidence="10" key="2">
    <citation type="submission" date="2023-04" db="EMBL/GenBank/DDBJ databases">
        <authorList>
            <person name="Beletskiy A.V."/>
            <person name="Mardanov A.V."/>
            <person name="Ravin N.V."/>
        </authorList>
    </citation>
    <scope>NUCLEOTIDE SEQUENCE</scope>
    <source>
        <strain evidence="10">GKL-01</strain>
    </source>
</reference>
<keyword evidence="9" id="KW-0119">Carbohydrate metabolism</keyword>
<dbReference type="InterPro" id="IPR023198">
    <property type="entry name" value="PGP-like_dom2"/>
</dbReference>
<dbReference type="NCBIfam" id="TIGR01509">
    <property type="entry name" value="HAD-SF-IA-v3"/>
    <property type="match status" value="1"/>
</dbReference>
<dbReference type="SFLD" id="SFLDG01129">
    <property type="entry name" value="C1.5:_HAD__Beta-PGM__Phosphata"/>
    <property type="match status" value="1"/>
</dbReference>
<dbReference type="EMBL" id="CP124755">
    <property type="protein sequence ID" value="WGZ92103.1"/>
    <property type="molecule type" value="Genomic_DNA"/>
</dbReference>
<dbReference type="PRINTS" id="PR00413">
    <property type="entry name" value="HADHALOGNASE"/>
</dbReference>
<evidence type="ECO:0000256" key="5">
    <source>
        <dbReference type="ARBA" id="ARBA00013078"/>
    </source>
</evidence>
<dbReference type="Proteomes" id="UP001300672">
    <property type="component" value="Chromosome"/>
</dbReference>
<dbReference type="GO" id="GO:0006281">
    <property type="term" value="P:DNA repair"/>
    <property type="evidence" value="ECO:0007669"/>
    <property type="project" value="TreeGrafter"/>
</dbReference>
<dbReference type="SFLD" id="SFLDS00003">
    <property type="entry name" value="Haloacid_Dehalogenase"/>
    <property type="match status" value="1"/>
</dbReference>
<comment type="pathway">
    <text evidence="3">Organic acid metabolism; glycolate biosynthesis; glycolate from 2-phosphoglycolate: step 1/1.</text>
</comment>
<dbReference type="Gene3D" id="1.10.150.240">
    <property type="entry name" value="Putative phosphatase, domain 2"/>
    <property type="match status" value="1"/>
</dbReference>
<comment type="cofactor">
    <cofactor evidence="2">
        <name>Mg(2+)</name>
        <dbReference type="ChEBI" id="CHEBI:18420"/>
    </cofactor>
</comment>
<proteinExistence type="inferred from homology"/>
<sequence>MLTSSDLPISCMLFDLDGTLVDTAPDLVNALNAVLHQEGLTPYPLDQIRPTVSHGTVAMLNHAFGNSQPEIDFKRRQQVFLDYYLANICVQSQLFTGMSLLLNTLQTKGIPWGVVTNKPHYLTVPLMRALGLIEQASSIVSGDTLSVAKPHPEPLLLAAQQCGVNPTECLYIGDAQRDIIAGQRAGMRTVVAQYGYLSAADLMEDWQADFRIQAPIELLRFINGTQA</sequence>
<dbReference type="GO" id="GO:0005829">
    <property type="term" value="C:cytosol"/>
    <property type="evidence" value="ECO:0007669"/>
    <property type="project" value="TreeGrafter"/>
</dbReference>
<comment type="catalytic activity">
    <reaction evidence="1">
        <text>2-phosphoglycolate + H2O = glycolate + phosphate</text>
        <dbReference type="Rhea" id="RHEA:14369"/>
        <dbReference type="ChEBI" id="CHEBI:15377"/>
        <dbReference type="ChEBI" id="CHEBI:29805"/>
        <dbReference type="ChEBI" id="CHEBI:43474"/>
        <dbReference type="ChEBI" id="CHEBI:58033"/>
        <dbReference type="EC" id="3.1.3.18"/>
    </reaction>
</comment>
<dbReference type="InterPro" id="IPR036412">
    <property type="entry name" value="HAD-like_sf"/>
</dbReference>
<evidence type="ECO:0000256" key="2">
    <source>
        <dbReference type="ARBA" id="ARBA00001946"/>
    </source>
</evidence>